<dbReference type="PIRSF" id="PIRSF000185">
    <property type="entry name" value="Glu_DH"/>
    <property type="match status" value="1"/>
</dbReference>
<name>A0A2H0YX09_9BACT</name>
<dbReference type="GO" id="GO:0006538">
    <property type="term" value="P:L-glutamate catabolic process"/>
    <property type="evidence" value="ECO:0007669"/>
    <property type="project" value="TreeGrafter"/>
</dbReference>
<comment type="caution">
    <text evidence="9">The sequence shown here is derived from an EMBL/GenBank/DDBJ whole genome shotgun (WGS) entry which is preliminary data.</text>
</comment>
<organism evidence="9 10">
    <name type="scientific">Candidatus Kerfeldbacteria bacterium CG08_land_8_20_14_0_20_40_16</name>
    <dbReference type="NCBI Taxonomy" id="2014244"/>
    <lineage>
        <taxon>Bacteria</taxon>
        <taxon>Candidatus Kerfeldiibacteriota</taxon>
    </lineage>
</organism>
<dbReference type="SUPFAM" id="SSF51735">
    <property type="entry name" value="NAD(P)-binding Rossmann-fold domains"/>
    <property type="match status" value="1"/>
</dbReference>
<evidence type="ECO:0000256" key="5">
    <source>
        <dbReference type="PIRSR" id="PIRSR000185-2"/>
    </source>
</evidence>
<reference evidence="9 10" key="1">
    <citation type="submission" date="2017-09" db="EMBL/GenBank/DDBJ databases">
        <title>Depth-based differentiation of microbial function through sediment-hosted aquifers and enrichment of novel symbionts in the deep terrestrial subsurface.</title>
        <authorList>
            <person name="Probst A.J."/>
            <person name="Ladd B."/>
            <person name="Jarett J.K."/>
            <person name="Geller-Mcgrath D.E."/>
            <person name="Sieber C.M."/>
            <person name="Emerson J.B."/>
            <person name="Anantharaman K."/>
            <person name="Thomas B.C."/>
            <person name="Malmstrom R."/>
            <person name="Stieglmeier M."/>
            <person name="Klingl A."/>
            <person name="Woyke T."/>
            <person name="Ryan C.M."/>
            <person name="Banfield J.F."/>
        </authorList>
    </citation>
    <scope>NUCLEOTIDE SEQUENCE [LARGE SCALE GENOMIC DNA]</scope>
    <source>
        <strain evidence="9">CG08_land_8_20_14_0_20_40_16</strain>
    </source>
</reference>
<dbReference type="PRINTS" id="PR00082">
    <property type="entry name" value="GLFDHDRGNASE"/>
</dbReference>
<dbReference type="SUPFAM" id="SSF53223">
    <property type="entry name" value="Aminoacid dehydrogenase-like, N-terminal domain"/>
    <property type="match status" value="1"/>
</dbReference>
<dbReference type="EMBL" id="PEXU01000005">
    <property type="protein sequence ID" value="PIS43028.1"/>
    <property type="molecule type" value="Genomic_DNA"/>
</dbReference>
<dbReference type="InterPro" id="IPR006097">
    <property type="entry name" value="Glu/Leu/Phe/Val/Trp_DH_dimer"/>
</dbReference>
<dbReference type="Gene3D" id="3.40.50.10860">
    <property type="entry name" value="Leucine Dehydrogenase, chain A, domain 1"/>
    <property type="match status" value="1"/>
</dbReference>
<dbReference type="CDD" id="cd01076">
    <property type="entry name" value="NAD_bind_1_Glu_DH"/>
    <property type="match status" value="1"/>
</dbReference>
<dbReference type="Proteomes" id="UP000231542">
    <property type="component" value="Unassembled WGS sequence"/>
</dbReference>
<dbReference type="Gene3D" id="3.40.50.720">
    <property type="entry name" value="NAD(P)-binding Rossmann-like Domain"/>
    <property type="match status" value="1"/>
</dbReference>
<dbReference type="PROSITE" id="PS00074">
    <property type="entry name" value="GLFV_DEHYDROGENASE"/>
    <property type="match status" value="1"/>
</dbReference>
<comment type="similarity">
    <text evidence="1 3 7">Belongs to the Glu/Leu/Phe/Val dehydrogenases family.</text>
</comment>
<feature type="binding site" evidence="5">
    <location>
        <position position="90"/>
    </location>
    <ligand>
        <name>substrate</name>
    </ligand>
</feature>
<dbReference type="AlphaFoldDB" id="A0A2H0YX09"/>
<feature type="binding site" evidence="5">
    <location>
        <position position="66"/>
    </location>
    <ligand>
        <name>substrate</name>
    </ligand>
</feature>
<evidence type="ECO:0000256" key="2">
    <source>
        <dbReference type="ARBA" id="ARBA00023002"/>
    </source>
</evidence>
<feature type="active site" description="Proton donor" evidence="4">
    <location>
        <position position="102"/>
    </location>
</feature>
<proteinExistence type="inferred from homology"/>
<feature type="binding site" evidence="5">
    <location>
        <position position="186"/>
    </location>
    <ligand>
        <name>NAD(+)</name>
        <dbReference type="ChEBI" id="CHEBI:57540"/>
    </ligand>
</feature>
<evidence type="ECO:0000259" key="8">
    <source>
        <dbReference type="SMART" id="SM00839"/>
    </source>
</evidence>
<evidence type="ECO:0000256" key="3">
    <source>
        <dbReference type="PIRNR" id="PIRNR000185"/>
    </source>
</evidence>
<keyword evidence="5" id="KW-0520">NAD</keyword>
<feature type="binding site" evidence="5">
    <location>
        <position position="356"/>
    </location>
    <ligand>
        <name>substrate</name>
    </ligand>
</feature>
<accession>A0A2H0YX09</accession>
<evidence type="ECO:0000256" key="6">
    <source>
        <dbReference type="PIRSR" id="PIRSR000185-3"/>
    </source>
</evidence>
<dbReference type="SMART" id="SM00839">
    <property type="entry name" value="ELFV_dehydrog"/>
    <property type="match status" value="1"/>
</dbReference>
<dbReference type="InterPro" id="IPR006095">
    <property type="entry name" value="Glu/Leu/Phe/Val/Trp_DH"/>
</dbReference>
<dbReference type="GO" id="GO:0004352">
    <property type="term" value="F:glutamate dehydrogenase (NAD+) activity"/>
    <property type="evidence" value="ECO:0007669"/>
    <property type="project" value="TreeGrafter"/>
</dbReference>
<gene>
    <name evidence="9" type="ORF">COT24_00435</name>
</gene>
<feature type="domain" description="Glutamate/phenylalanine/leucine/valine/L-tryptophan dehydrogenase C-terminal" evidence="8">
    <location>
        <begin position="179"/>
        <end position="420"/>
    </location>
</feature>
<feature type="binding site" evidence="5">
    <location>
        <position position="217"/>
    </location>
    <ligand>
        <name>NAD(+)</name>
        <dbReference type="ChEBI" id="CHEBI:57540"/>
    </ligand>
</feature>
<feature type="site" description="Important for catalysis" evidence="6">
    <location>
        <position position="142"/>
    </location>
</feature>
<keyword evidence="2 3" id="KW-0560">Oxidoreductase</keyword>
<dbReference type="InterPro" id="IPR046346">
    <property type="entry name" value="Aminoacid_DH-like_N_sf"/>
</dbReference>
<dbReference type="InterPro" id="IPR033922">
    <property type="entry name" value="NAD_bind_Glu_DH"/>
</dbReference>
<sequence length="422" mass="46596">MNSFANTLAQLKKAAELIKLNPNIYEILKSPQRILQFSIPVKMDDGKWKVFEGYRVQYNNARGPFKGGIRYHPQADLNEVKALAALMTWKCAVVNVPLGGGKGGIKVDPKLLSSGELERLTRGYVRAIKDFIGPEKDIPAPDVNTNPMIMGWMADEYSQLVGHPVPGVVTGKPLSLGGSQGREAATGQGAFYLLQELAKKLKLNPKKTTLIIQGFGNVGYHFAQLAFKEGYKIIAVADSKGSIYDKRHKGMDPKNIRHTKQSRGLIDGCYCVGTVCDCKNYKRVTTKQLLELPCDILVPAALENQITRANAGKIKAKVVLELANGPVTTEADEKLNKKRITVVPDILANAGGVAVSYFEWLQNLQNSYWSEQEVNKKLAEIMVKSFHEVWQQKEKHNTDLRTAAYAVALSRVTEVMQAKGIG</sequence>
<evidence type="ECO:0000256" key="1">
    <source>
        <dbReference type="ARBA" id="ARBA00006382"/>
    </source>
</evidence>
<evidence type="ECO:0000256" key="4">
    <source>
        <dbReference type="PIRSR" id="PIRSR000185-1"/>
    </source>
</evidence>
<dbReference type="Pfam" id="PF00208">
    <property type="entry name" value="ELFV_dehydrog"/>
    <property type="match status" value="1"/>
</dbReference>
<dbReference type="PANTHER" id="PTHR11606">
    <property type="entry name" value="GLUTAMATE DEHYDROGENASE"/>
    <property type="match status" value="1"/>
</dbReference>
<evidence type="ECO:0000313" key="10">
    <source>
        <dbReference type="Proteomes" id="UP000231542"/>
    </source>
</evidence>
<evidence type="ECO:0000313" key="9">
    <source>
        <dbReference type="EMBL" id="PIS43028.1"/>
    </source>
</evidence>
<dbReference type="InterPro" id="IPR033524">
    <property type="entry name" value="Glu/Leu/Phe/Val_DH_AS"/>
</dbReference>
<dbReference type="InterPro" id="IPR006096">
    <property type="entry name" value="Glu/Leu/Phe/Val/Trp_DH_C"/>
</dbReference>
<dbReference type="GO" id="GO:0000166">
    <property type="term" value="F:nucleotide binding"/>
    <property type="evidence" value="ECO:0007669"/>
    <property type="project" value="UniProtKB-KW"/>
</dbReference>
<dbReference type="InterPro" id="IPR014362">
    <property type="entry name" value="Glu_DH"/>
</dbReference>
<protein>
    <recommendedName>
        <fullName evidence="3">Glutamate dehydrogenase</fullName>
    </recommendedName>
</protein>
<dbReference type="Pfam" id="PF02812">
    <property type="entry name" value="ELFV_dehydrog_N"/>
    <property type="match status" value="1"/>
</dbReference>
<dbReference type="FunFam" id="3.40.50.10860:FF:000003">
    <property type="entry name" value="Glutamate dehydrogenase"/>
    <property type="match status" value="1"/>
</dbReference>
<dbReference type="PANTHER" id="PTHR11606:SF13">
    <property type="entry name" value="GLUTAMATE DEHYDROGENASE 1, MITOCHONDRIAL"/>
    <property type="match status" value="1"/>
</dbReference>
<keyword evidence="5" id="KW-0547">Nucleotide-binding</keyword>
<dbReference type="InterPro" id="IPR036291">
    <property type="entry name" value="NAD(P)-bd_dom_sf"/>
</dbReference>
<evidence type="ECO:0000256" key="7">
    <source>
        <dbReference type="RuleBase" id="RU004417"/>
    </source>
</evidence>